<dbReference type="AlphaFoldDB" id="A0AAD9JVY0"/>
<dbReference type="Proteomes" id="UP001208570">
    <property type="component" value="Unassembled WGS sequence"/>
</dbReference>
<protein>
    <submittedName>
        <fullName evidence="1">Uncharacterized protein</fullName>
    </submittedName>
</protein>
<evidence type="ECO:0000313" key="1">
    <source>
        <dbReference type="EMBL" id="KAK2159816.1"/>
    </source>
</evidence>
<proteinExistence type="predicted"/>
<keyword evidence="2" id="KW-1185">Reference proteome</keyword>
<comment type="caution">
    <text evidence="1">The sequence shown here is derived from an EMBL/GenBank/DDBJ whole genome shotgun (WGS) entry which is preliminary data.</text>
</comment>
<gene>
    <name evidence="1" type="ORF">LSH36_145g00024</name>
</gene>
<dbReference type="InterPro" id="IPR004951">
    <property type="entry name" value="DUF268_CAE_spp"/>
</dbReference>
<organism evidence="1 2">
    <name type="scientific">Paralvinella palmiformis</name>
    <dbReference type="NCBI Taxonomy" id="53620"/>
    <lineage>
        <taxon>Eukaryota</taxon>
        <taxon>Metazoa</taxon>
        <taxon>Spiralia</taxon>
        <taxon>Lophotrochozoa</taxon>
        <taxon>Annelida</taxon>
        <taxon>Polychaeta</taxon>
        <taxon>Sedentaria</taxon>
        <taxon>Canalipalpata</taxon>
        <taxon>Terebellida</taxon>
        <taxon>Terebelliformia</taxon>
        <taxon>Alvinellidae</taxon>
        <taxon>Paralvinella</taxon>
    </lineage>
</organism>
<dbReference type="EMBL" id="JAODUP010000145">
    <property type="protein sequence ID" value="KAK2159816.1"/>
    <property type="molecule type" value="Genomic_DNA"/>
</dbReference>
<reference evidence="1" key="1">
    <citation type="journal article" date="2023" name="Mol. Biol. Evol.">
        <title>Third-Generation Sequencing Reveals the Adaptive Role of the Epigenome in Three Deep-Sea Polychaetes.</title>
        <authorList>
            <person name="Perez M."/>
            <person name="Aroh O."/>
            <person name="Sun Y."/>
            <person name="Lan Y."/>
            <person name="Juniper S.K."/>
            <person name="Young C.R."/>
            <person name="Angers B."/>
            <person name="Qian P.Y."/>
        </authorList>
    </citation>
    <scope>NUCLEOTIDE SEQUENCE</scope>
    <source>
        <strain evidence="1">P08H-3</strain>
    </source>
</reference>
<dbReference type="Pfam" id="PF03269">
    <property type="entry name" value="DUF268"/>
    <property type="match status" value="1"/>
</dbReference>
<accession>A0AAD9JVY0</accession>
<evidence type="ECO:0000313" key="2">
    <source>
        <dbReference type="Proteomes" id="UP001208570"/>
    </source>
</evidence>
<sequence length="355" mass="41214">MFQRSIILQILNKRFILCVLVALSTLFIIHKYCYSTIEMNLRSRMITDVKKDTKLATNGYLNHQPKDIAPCGEVCSYGGTVPPNTDQICPWPQIHKHFNCENIMKRMAYRNQVIIDPPPTYPPDYLLDEFTMFGEMPILDLHYHYENWTDKVKYFPRELINDIIKKMKRGENINIYLHGICVQHTLQRYIQYIKDKRGFVVGTDLPWFEGMLLGFGARNITTLEYANLVFESPEIESYTPYDFADKWLKGGIEQYDFGVTFSSIEHSGLGRYTDPLNPYGDLESMAQSWCMVKPGGMFAVGVEDSLNSSNYILWNAHRVYGPKRLAQLTANWKVLEKALCADIYNHNFIVLRKPL</sequence>
<name>A0AAD9JVY0_9ANNE</name>